<dbReference type="Proteomes" id="UP001189000">
    <property type="component" value="Unassembled WGS sequence"/>
</dbReference>
<gene>
    <name evidence="1" type="ORF">CMU51_10920</name>
</gene>
<dbReference type="AlphaFoldDB" id="A0AAE4T6H3"/>
<organism evidence="1 2">
    <name type="scientific">Elizabethkingia anophelis</name>
    <dbReference type="NCBI Taxonomy" id="1117645"/>
    <lineage>
        <taxon>Bacteria</taxon>
        <taxon>Pseudomonadati</taxon>
        <taxon>Bacteroidota</taxon>
        <taxon>Flavobacteriia</taxon>
        <taxon>Flavobacteriales</taxon>
        <taxon>Weeksellaceae</taxon>
        <taxon>Elizabethkingia</taxon>
    </lineage>
</organism>
<proteinExistence type="predicted"/>
<reference evidence="1" key="1">
    <citation type="submission" date="2023-02" db="EMBL/GenBank/DDBJ databases">
        <title>Elizabethkingia anophelis draft genomes.</title>
        <authorList>
            <person name="Nicholson A.C."/>
            <person name="Whitney A.M."/>
            <person name="Humrighouse B.W."/>
            <person name="Villarma A."/>
            <person name="Bell M."/>
            <person name="Mcquiston J."/>
        </authorList>
    </citation>
    <scope>NUCLEOTIDE SEQUENCE</scope>
    <source>
        <strain evidence="1">B4955</strain>
    </source>
</reference>
<dbReference type="EMBL" id="NWGY01000011">
    <property type="protein sequence ID" value="MDV3664570.1"/>
    <property type="molecule type" value="Genomic_DNA"/>
</dbReference>
<comment type="caution">
    <text evidence="1">The sequence shown here is derived from an EMBL/GenBank/DDBJ whole genome shotgun (WGS) entry which is preliminary data.</text>
</comment>
<name>A0AAE4T6H3_9FLAO</name>
<evidence type="ECO:0000313" key="1">
    <source>
        <dbReference type="EMBL" id="MDV3664570.1"/>
    </source>
</evidence>
<sequence length="189" mass="22122">MSSCVTTASYNLFSGQADNKIKIYKEKKYVLINNNILTSDEDFNNKINQSFSDLIGDNVFIRSSNFFLEFDNSPFIKKLNLDENILKGIKETSNTDYLILVRTFGKNNNGYSIKKEPLIRVEDISNYDLYREYHIILQLYDLNMRKLIYTKEAISVLNRVSYSTIAPTQISQLNQTYKKLFRDFKKSIQ</sequence>
<protein>
    <submittedName>
        <fullName evidence="1">Uncharacterized protein</fullName>
    </submittedName>
</protein>
<accession>A0AAE4T6H3</accession>
<evidence type="ECO:0000313" key="2">
    <source>
        <dbReference type="Proteomes" id="UP001189000"/>
    </source>
</evidence>